<feature type="domain" description="Protein FecR C-terminal" evidence="3">
    <location>
        <begin position="340"/>
        <end position="403"/>
    </location>
</feature>
<keyword evidence="5" id="KW-1185">Reference proteome</keyword>
<name>A0ABS5J1X0_9BACT</name>
<reference evidence="4 5" key="1">
    <citation type="submission" date="2021-04" db="EMBL/GenBank/DDBJ databases">
        <title>Chitinophaga sp. nov., isolated from the rhizosphere soil.</title>
        <authorList>
            <person name="He S."/>
        </authorList>
    </citation>
    <scope>NUCLEOTIDE SEQUENCE [LARGE SCALE GENOMIC DNA]</scope>
    <source>
        <strain evidence="4 5">2R12</strain>
    </source>
</reference>
<gene>
    <name evidence="4" type="ORF">KE626_17155</name>
</gene>
<feature type="transmembrane region" description="Helical" evidence="1">
    <location>
        <begin position="93"/>
        <end position="115"/>
    </location>
</feature>
<evidence type="ECO:0000256" key="1">
    <source>
        <dbReference type="SAM" id="Phobius"/>
    </source>
</evidence>
<dbReference type="EMBL" id="JAGTXB010000007">
    <property type="protein sequence ID" value="MBS0029053.1"/>
    <property type="molecule type" value="Genomic_DNA"/>
</dbReference>
<dbReference type="Gene3D" id="3.55.50.30">
    <property type="match status" value="1"/>
</dbReference>
<dbReference type="InterPro" id="IPR032508">
    <property type="entry name" value="FecR_C"/>
</dbReference>
<dbReference type="Gene3D" id="2.60.120.1440">
    <property type="match status" value="1"/>
</dbReference>
<comment type="caution">
    <text evidence="4">The sequence shown here is derived from an EMBL/GenBank/DDBJ whole genome shotgun (WGS) entry which is preliminary data.</text>
</comment>
<dbReference type="Proteomes" id="UP000676386">
    <property type="component" value="Unassembled WGS sequence"/>
</dbReference>
<dbReference type="PANTHER" id="PTHR30273:SF2">
    <property type="entry name" value="PROTEIN FECR"/>
    <property type="match status" value="1"/>
</dbReference>
<evidence type="ECO:0000313" key="4">
    <source>
        <dbReference type="EMBL" id="MBS0029053.1"/>
    </source>
</evidence>
<feature type="domain" description="FecR protein" evidence="2">
    <location>
        <begin position="194"/>
        <end position="292"/>
    </location>
</feature>
<evidence type="ECO:0000313" key="5">
    <source>
        <dbReference type="Proteomes" id="UP000676386"/>
    </source>
</evidence>
<protein>
    <submittedName>
        <fullName evidence="4">FecR family protein</fullName>
    </submittedName>
</protein>
<dbReference type="InterPro" id="IPR006860">
    <property type="entry name" value="FecR"/>
</dbReference>
<evidence type="ECO:0000259" key="2">
    <source>
        <dbReference type="Pfam" id="PF04773"/>
    </source>
</evidence>
<sequence length="405" mass="43782">MSIQDRLAYLLQQAVSHTATDAELRELSDLIQADDTGNTARVAATLLEKDLPSGMSDYDEVYWDHIADNILAADRSAETATGKVLPIPLWRRYGWRAAAAVTGLLLLSGGAYLLLRKPAPPQMAVVIAAPAGDVAPGSNKAVLILADGTQVPLDSAVNGVLAEQGNTKVSKPGAGQLTYTPSPHTTSSAMAYNTLRTPRGGQFQVTLPDGTKVWLNAASTLKYPTAFHEGDRRVELNGEAYFEVAANVSHPFRVQVPARNDSMEVVVLGTHFNIMAYEDEQQANTTLLEGAVLVSSHGSSIQLRPGQGASLHKNNQTLALQQNVNTEEAVAWKNGFIQLEGNDIASAMRLIARWYDVEVIYKAPVTAHFRGIIPRNVPISQVLKMMELTGEVHFEIKGKQLIVSP</sequence>
<dbReference type="RefSeq" id="WP_211974147.1">
    <property type="nucleotide sequence ID" value="NZ_CBFHAM010000024.1"/>
</dbReference>
<evidence type="ECO:0000259" key="3">
    <source>
        <dbReference type="Pfam" id="PF16344"/>
    </source>
</evidence>
<dbReference type="PANTHER" id="PTHR30273">
    <property type="entry name" value="PERIPLASMIC SIGNAL SENSOR AND SIGMA FACTOR ACTIVATOR FECR-RELATED"/>
    <property type="match status" value="1"/>
</dbReference>
<proteinExistence type="predicted"/>
<keyword evidence="1" id="KW-0472">Membrane</keyword>
<dbReference type="InterPro" id="IPR012373">
    <property type="entry name" value="Ferrdict_sens_TM"/>
</dbReference>
<keyword evidence="1" id="KW-0812">Transmembrane</keyword>
<dbReference type="Pfam" id="PF04773">
    <property type="entry name" value="FecR"/>
    <property type="match status" value="1"/>
</dbReference>
<dbReference type="Pfam" id="PF16344">
    <property type="entry name" value="FecR_C"/>
    <property type="match status" value="1"/>
</dbReference>
<keyword evidence="1" id="KW-1133">Transmembrane helix</keyword>
<accession>A0ABS5J1X0</accession>
<organism evidence="4 5">
    <name type="scientific">Chitinophaga hostae</name>
    <dbReference type="NCBI Taxonomy" id="2831022"/>
    <lineage>
        <taxon>Bacteria</taxon>
        <taxon>Pseudomonadati</taxon>
        <taxon>Bacteroidota</taxon>
        <taxon>Chitinophagia</taxon>
        <taxon>Chitinophagales</taxon>
        <taxon>Chitinophagaceae</taxon>
        <taxon>Chitinophaga</taxon>
    </lineage>
</organism>